<accession>A0AAP0PQU7</accession>
<evidence type="ECO:0000313" key="1">
    <source>
        <dbReference type="EMBL" id="KAK9153067.1"/>
    </source>
</evidence>
<dbReference type="EMBL" id="JBBNAE010000001">
    <property type="protein sequence ID" value="KAK9153067.1"/>
    <property type="molecule type" value="Genomic_DNA"/>
</dbReference>
<dbReference type="AlphaFoldDB" id="A0AAP0PQU7"/>
<keyword evidence="2" id="KW-1185">Reference proteome</keyword>
<proteinExistence type="predicted"/>
<name>A0AAP0PQU7_9MAGN</name>
<protein>
    <submittedName>
        <fullName evidence="1">Uncharacterized protein</fullName>
    </submittedName>
</protein>
<gene>
    <name evidence="1" type="ORF">Sjap_000547</name>
</gene>
<reference evidence="1 2" key="1">
    <citation type="submission" date="2024-01" db="EMBL/GenBank/DDBJ databases">
        <title>Genome assemblies of Stephania.</title>
        <authorList>
            <person name="Yang L."/>
        </authorList>
    </citation>
    <scope>NUCLEOTIDE SEQUENCE [LARGE SCALE GENOMIC DNA]</scope>
    <source>
        <strain evidence="1">QJT</strain>
        <tissue evidence="1">Leaf</tissue>
    </source>
</reference>
<sequence length="57" mass="6608">MVQRPLVQGFWIGLICNLAANHYRSFQKVCTTHLSVIHFSCQFLSKEQKENKVNSVK</sequence>
<organism evidence="1 2">
    <name type="scientific">Stephania japonica</name>
    <dbReference type="NCBI Taxonomy" id="461633"/>
    <lineage>
        <taxon>Eukaryota</taxon>
        <taxon>Viridiplantae</taxon>
        <taxon>Streptophyta</taxon>
        <taxon>Embryophyta</taxon>
        <taxon>Tracheophyta</taxon>
        <taxon>Spermatophyta</taxon>
        <taxon>Magnoliopsida</taxon>
        <taxon>Ranunculales</taxon>
        <taxon>Menispermaceae</taxon>
        <taxon>Menispermoideae</taxon>
        <taxon>Cissampelideae</taxon>
        <taxon>Stephania</taxon>
    </lineage>
</organism>
<dbReference type="Proteomes" id="UP001417504">
    <property type="component" value="Unassembled WGS sequence"/>
</dbReference>
<comment type="caution">
    <text evidence="1">The sequence shown here is derived from an EMBL/GenBank/DDBJ whole genome shotgun (WGS) entry which is preliminary data.</text>
</comment>
<evidence type="ECO:0000313" key="2">
    <source>
        <dbReference type="Proteomes" id="UP001417504"/>
    </source>
</evidence>